<feature type="non-terminal residue" evidence="2">
    <location>
        <position position="1"/>
    </location>
</feature>
<evidence type="ECO:0000313" key="2">
    <source>
        <dbReference type="EMBL" id="KOG86515.1"/>
    </source>
</evidence>
<feature type="non-terminal residue" evidence="2">
    <location>
        <position position="129"/>
    </location>
</feature>
<dbReference type="EMBL" id="LGUT01002785">
    <property type="protein sequence ID" value="KOG86515.1"/>
    <property type="molecule type" value="Genomic_DNA"/>
</dbReference>
<keyword evidence="3" id="KW-1185">Reference proteome</keyword>
<proteinExistence type="predicted"/>
<feature type="transmembrane region" description="Helical" evidence="1">
    <location>
        <begin position="6"/>
        <end position="30"/>
    </location>
</feature>
<sequence>AFCAGLVLVFTVGTGPAIAPLLLGLTAAMLGSLRVTVDRRGLSLAPRVLPLPRVRIPLSRIEEARVRDIRVFKNFGWGYRVHPGVSGIVLRSGEAISLRLATGSEFLVSIDDARTAAGLLNSLIDRRPA</sequence>
<keyword evidence="1" id="KW-1133">Transmembrane helix</keyword>
<protein>
    <submittedName>
        <fullName evidence="2">Uncharacterized protein</fullName>
    </submittedName>
</protein>
<comment type="caution">
    <text evidence="2">The sequence shown here is derived from an EMBL/GenBank/DDBJ whole genome shotgun (WGS) entry which is preliminary data.</text>
</comment>
<organism evidence="2 3">
    <name type="scientific">Streptomyces varsoviensis</name>
    <dbReference type="NCBI Taxonomy" id="67373"/>
    <lineage>
        <taxon>Bacteria</taxon>
        <taxon>Bacillati</taxon>
        <taxon>Actinomycetota</taxon>
        <taxon>Actinomycetes</taxon>
        <taxon>Kitasatosporales</taxon>
        <taxon>Streptomycetaceae</taxon>
        <taxon>Streptomyces</taxon>
    </lineage>
</organism>
<gene>
    <name evidence="2" type="ORF">ADK38_30595</name>
</gene>
<dbReference type="Proteomes" id="UP000037020">
    <property type="component" value="Unassembled WGS sequence"/>
</dbReference>
<accession>A0ABR5IZD4</accession>
<keyword evidence="1" id="KW-0812">Transmembrane</keyword>
<evidence type="ECO:0000256" key="1">
    <source>
        <dbReference type="SAM" id="Phobius"/>
    </source>
</evidence>
<evidence type="ECO:0000313" key="3">
    <source>
        <dbReference type="Proteomes" id="UP000037020"/>
    </source>
</evidence>
<name>A0ABR5IZD4_9ACTN</name>
<reference evidence="2 3" key="1">
    <citation type="submission" date="2015-07" db="EMBL/GenBank/DDBJ databases">
        <authorList>
            <person name="Ju K.-S."/>
            <person name="Doroghazi J.R."/>
            <person name="Metcalf W.W."/>
        </authorList>
    </citation>
    <scope>NUCLEOTIDE SEQUENCE [LARGE SCALE GENOMIC DNA]</scope>
    <source>
        <strain evidence="2 3">NRRL B-3589</strain>
    </source>
</reference>
<keyword evidence="1" id="KW-0472">Membrane</keyword>